<evidence type="ECO:0000256" key="2">
    <source>
        <dbReference type="ARBA" id="ARBA00022525"/>
    </source>
</evidence>
<evidence type="ECO:0000313" key="8">
    <source>
        <dbReference type="EMBL" id="KAK4255378.1"/>
    </source>
</evidence>
<evidence type="ECO:0000313" key="9">
    <source>
        <dbReference type="Proteomes" id="UP001293593"/>
    </source>
</evidence>
<dbReference type="EMBL" id="JAWXYG010000013">
    <property type="protein sequence ID" value="KAK4255378.1"/>
    <property type="molecule type" value="Genomic_DNA"/>
</dbReference>
<dbReference type="InterPro" id="IPR002902">
    <property type="entry name" value="GNK2"/>
</dbReference>
<feature type="signal peptide" evidence="6">
    <location>
        <begin position="1"/>
        <end position="25"/>
    </location>
</feature>
<feature type="chain" id="PRO_5042140960" description="Gnk2-homologous domain-containing protein" evidence="6">
    <location>
        <begin position="26"/>
        <end position="248"/>
    </location>
</feature>
<reference evidence="8" key="1">
    <citation type="submission" date="2023-10" db="EMBL/GenBank/DDBJ databases">
        <title>Chromosome-level genome of the transformable northern wattle, Acacia crassicarpa.</title>
        <authorList>
            <person name="Massaro I."/>
            <person name="Sinha N.R."/>
            <person name="Poethig S."/>
            <person name="Leichty A.R."/>
        </authorList>
    </citation>
    <scope>NUCLEOTIDE SEQUENCE</scope>
    <source>
        <strain evidence="8">Acra3RX</strain>
        <tissue evidence="8">Leaf</tissue>
    </source>
</reference>
<dbReference type="PANTHER" id="PTHR32411:SF43">
    <property type="entry name" value="CYSTEINE-RICH REPEAT SECRETORY PROTEIN 38"/>
    <property type="match status" value="1"/>
</dbReference>
<gene>
    <name evidence="8" type="ORF">QN277_008386</name>
</gene>
<dbReference type="GO" id="GO:0005576">
    <property type="term" value="C:extracellular region"/>
    <property type="evidence" value="ECO:0007669"/>
    <property type="project" value="UniProtKB-SubCell"/>
</dbReference>
<comment type="similarity">
    <text evidence="5">Belongs to the cysteine-rich repeat secretory protein family.</text>
</comment>
<name>A0AAE1IRC1_9FABA</name>
<dbReference type="Gene3D" id="3.30.430.20">
    <property type="entry name" value="Gnk2 domain, C-X8-C-X2-C motif"/>
    <property type="match status" value="2"/>
</dbReference>
<dbReference type="InterPro" id="IPR050581">
    <property type="entry name" value="CRR_secretory_protein"/>
</dbReference>
<keyword evidence="2" id="KW-0964">Secreted</keyword>
<keyword evidence="3 6" id="KW-0732">Signal</keyword>
<dbReference type="Proteomes" id="UP001293593">
    <property type="component" value="Unassembled WGS sequence"/>
</dbReference>
<organism evidence="8 9">
    <name type="scientific">Acacia crassicarpa</name>
    <name type="common">northern wattle</name>
    <dbReference type="NCBI Taxonomy" id="499986"/>
    <lineage>
        <taxon>Eukaryota</taxon>
        <taxon>Viridiplantae</taxon>
        <taxon>Streptophyta</taxon>
        <taxon>Embryophyta</taxon>
        <taxon>Tracheophyta</taxon>
        <taxon>Spermatophyta</taxon>
        <taxon>Magnoliopsida</taxon>
        <taxon>eudicotyledons</taxon>
        <taxon>Gunneridae</taxon>
        <taxon>Pentapetalae</taxon>
        <taxon>rosids</taxon>
        <taxon>fabids</taxon>
        <taxon>Fabales</taxon>
        <taxon>Fabaceae</taxon>
        <taxon>Caesalpinioideae</taxon>
        <taxon>mimosoid clade</taxon>
        <taxon>Acacieae</taxon>
        <taxon>Acacia</taxon>
    </lineage>
</organism>
<dbReference type="CDD" id="cd23509">
    <property type="entry name" value="Gnk2-like"/>
    <property type="match status" value="2"/>
</dbReference>
<dbReference type="FunFam" id="3.30.430.20:FF:000012">
    <property type="entry name" value="Cysteine-rich receptor-like protein kinase 25"/>
    <property type="match status" value="1"/>
</dbReference>
<comment type="subcellular location">
    <subcellularLocation>
        <location evidence="1">Secreted</location>
    </subcellularLocation>
</comment>
<evidence type="ECO:0000256" key="5">
    <source>
        <dbReference type="ARBA" id="ARBA00038515"/>
    </source>
</evidence>
<dbReference type="AlphaFoldDB" id="A0AAE1IRC1"/>
<evidence type="ECO:0000256" key="3">
    <source>
        <dbReference type="ARBA" id="ARBA00022729"/>
    </source>
</evidence>
<keyword evidence="9" id="KW-1185">Reference proteome</keyword>
<accession>A0AAE1IRC1</accession>
<evidence type="ECO:0000256" key="1">
    <source>
        <dbReference type="ARBA" id="ARBA00004613"/>
    </source>
</evidence>
<feature type="domain" description="Gnk2-homologous" evidence="7">
    <location>
        <begin position="28"/>
        <end position="132"/>
    </location>
</feature>
<sequence>MSSSSKPSSTVLLLTLALFFQTSFGVNDFLSSSCSKTQNFTSNTPFDSNLKRLITSLTNQTPLTGFAQASFGQYPNQQAYGLSLCRGDVSPSDDCKTCVSEATSDLLKRCSYIKGAIIWYDYCLFKYSDQDFFGRIDDSHTFYKLEVQNVSDPQAFNHKTNEFLSRLAEEAHGSPKMYAAGELKLEEWRNMTVYGLTQCTRDLSKEDCKKCLDDAIAKISDCCAGKDSARVVRGSCNVRYETYPFFKE</sequence>
<comment type="caution">
    <text evidence="8">The sequence shown here is derived from an EMBL/GenBank/DDBJ whole genome shotgun (WGS) entry which is preliminary data.</text>
</comment>
<evidence type="ECO:0000256" key="4">
    <source>
        <dbReference type="ARBA" id="ARBA00022737"/>
    </source>
</evidence>
<dbReference type="PROSITE" id="PS51473">
    <property type="entry name" value="GNK2"/>
    <property type="match status" value="2"/>
</dbReference>
<proteinExistence type="inferred from homology"/>
<feature type="domain" description="Gnk2-homologous" evidence="7">
    <location>
        <begin position="138"/>
        <end position="245"/>
    </location>
</feature>
<keyword evidence="4" id="KW-0677">Repeat</keyword>
<dbReference type="Pfam" id="PF01657">
    <property type="entry name" value="Stress-antifung"/>
    <property type="match status" value="2"/>
</dbReference>
<dbReference type="InterPro" id="IPR038408">
    <property type="entry name" value="GNK2_sf"/>
</dbReference>
<protein>
    <recommendedName>
        <fullName evidence="7">Gnk2-homologous domain-containing protein</fullName>
    </recommendedName>
</protein>
<evidence type="ECO:0000256" key="6">
    <source>
        <dbReference type="SAM" id="SignalP"/>
    </source>
</evidence>
<evidence type="ECO:0000259" key="7">
    <source>
        <dbReference type="PROSITE" id="PS51473"/>
    </source>
</evidence>
<dbReference type="PANTHER" id="PTHR32411">
    <property type="entry name" value="CYSTEINE-RICH REPEAT SECRETORY PROTEIN 38-RELATED"/>
    <property type="match status" value="1"/>
</dbReference>